<keyword evidence="3" id="KW-1185">Reference proteome</keyword>
<evidence type="ECO:0000313" key="2">
    <source>
        <dbReference type="EMBL" id="GAA0166478.1"/>
    </source>
</evidence>
<feature type="compositionally biased region" description="Acidic residues" evidence="1">
    <location>
        <begin position="281"/>
        <end position="295"/>
    </location>
</feature>
<sequence>MDEARFDYDFTQMGLKVIEDILVTNRAANAKILNVNPSLVDVDEQLLARYRKGLLVGLGDDISNYVRKFANDNVVKTVTTKNSAKGKSYNSLLSKLILSEIIEIIKSGSKVQITDGHSVALWISFGLKSSPAKDFAAKLKAPMTDKFLFRLAEKKEAEVEKQVSDFIETQKSKQLKKELNEVHLIREKLQKMKSETKIKQQRVQELRIEVEKILMLDGKKEGKEDKEGKQQEKEILLYEEKEEKQEEKEEKQEAKGILLHEEKEEKQEEKQETKGILLYEEKEEKDEKDEKEEQQEEKQEAKGILLYEEKEEKQEEKEEKQQAKGILLYEEKEEKDEKEEKQEEKEEKQQAKGILLYEEKEEKDEKEEKQEEKEEKQEAKEILLYEEKEEKQEEKEKKQEAKGILLYEEKEEKQEEKEEKQEAKGILLYSKLDVYSAEVNQWLELPKRRLDRILGTYMPFSLEKRANGGFEAVPTKGDKVN</sequence>
<protein>
    <submittedName>
        <fullName evidence="2">Uncharacterized protein</fullName>
    </submittedName>
</protein>
<feature type="compositionally biased region" description="Basic and acidic residues" evidence="1">
    <location>
        <begin position="366"/>
        <end position="379"/>
    </location>
</feature>
<proteinExistence type="predicted"/>
<reference evidence="2 3" key="1">
    <citation type="submission" date="2024-01" db="EMBL/GenBank/DDBJ databases">
        <title>The complete chloroplast genome sequence of Lithospermum erythrorhizon: insights into the phylogenetic relationship among Boraginaceae species and the maternal lineages of purple gromwells.</title>
        <authorList>
            <person name="Okada T."/>
            <person name="Watanabe K."/>
        </authorList>
    </citation>
    <scope>NUCLEOTIDE SEQUENCE [LARGE SCALE GENOMIC DNA]</scope>
</reference>
<feature type="compositionally biased region" description="Basic and acidic residues" evidence="1">
    <location>
        <begin position="296"/>
        <end position="322"/>
    </location>
</feature>
<dbReference type="EMBL" id="BAABME010005736">
    <property type="protein sequence ID" value="GAA0166478.1"/>
    <property type="molecule type" value="Genomic_DNA"/>
</dbReference>
<evidence type="ECO:0000313" key="3">
    <source>
        <dbReference type="Proteomes" id="UP001454036"/>
    </source>
</evidence>
<feature type="compositionally biased region" description="Basic and acidic residues" evidence="1">
    <location>
        <begin position="338"/>
        <end position="350"/>
    </location>
</feature>
<feature type="region of interest" description="Disordered" evidence="1">
    <location>
        <begin position="384"/>
        <end position="403"/>
    </location>
</feature>
<dbReference type="AlphaFoldDB" id="A0AAV3QS41"/>
<feature type="region of interest" description="Disordered" evidence="1">
    <location>
        <begin position="239"/>
        <end position="379"/>
    </location>
</feature>
<gene>
    <name evidence="2" type="ORF">LIER_21624</name>
</gene>
<accession>A0AAV3QS41</accession>
<feature type="compositionally biased region" description="Basic and acidic residues" evidence="1">
    <location>
        <begin position="239"/>
        <end position="273"/>
    </location>
</feature>
<comment type="caution">
    <text evidence="2">The sequence shown here is derived from an EMBL/GenBank/DDBJ whole genome shotgun (WGS) entry which is preliminary data.</text>
</comment>
<organism evidence="2 3">
    <name type="scientific">Lithospermum erythrorhizon</name>
    <name type="common">Purple gromwell</name>
    <name type="synonym">Lithospermum officinale var. erythrorhizon</name>
    <dbReference type="NCBI Taxonomy" id="34254"/>
    <lineage>
        <taxon>Eukaryota</taxon>
        <taxon>Viridiplantae</taxon>
        <taxon>Streptophyta</taxon>
        <taxon>Embryophyta</taxon>
        <taxon>Tracheophyta</taxon>
        <taxon>Spermatophyta</taxon>
        <taxon>Magnoliopsida</taxon>
        <taxon>eudicotyledons</taxon>
        <taxon>Gunneridae</taxon>
        <taxon>Pentapetalae</taxon>
        <taxon>asterids</taxon>
        <taxon>lamiids</taxon>
        <taxon>Boraginales</taxon>
        <taxon>Boraginaceae</taxon>
        <taxon>Boraginoideae</taxon>
        <taxon>Lithospermeae</taxon>
        <taxon>Lithospermum</taxon>
    </lineage>
</organism>
<dbReference type="Proteomes" id="UP001454036">
    <property type="component" value="Unassembled WGS sequence"/>
</dbReference>
<evidence type="ECO:0000256" key="1">
    <source>
        <dbReference type="SAM" id="MobiDB-lite"/>
    </source>
</evidence>
<name>A0AAV3QS41_LITER</name>